<keyword evidence="2" id="KW-1185">Reference proteome</keyword>
<comment type="caution">
    <text evidence="1">The sequence shown here is derived from an EMBL/GenBank/DDBJ whole genome shotgun (WGS) entry which is preliminary data.</text>
</comment>
<accession>A0A9P8T5G9</accession>
<gene>
    <name evidence="1" type="ORF">OGAPHI_004463</name>
</gene>
<evidence type="ECO:0000313" key="1">
    <source>
        <dbReference type="EMBL" id="KAH3666274.1"/>
    </source>
</evidence>
<evidence type="ECO:0000313" key="2">
    <source>
        <dbReference type="Proteomes" id="UP000769157"/>
    </source>
</evidence>
<dbReference type="GeneID" id="70236428"/>
<protein>
    <submittedName>
        <fullName evidence="1">Uncharacterized protein</fullName>
    </submittedName>
</protein>
<dbReference type="AlphaFoldDB" id="A0A9P8T5G9"/>
<dbReference type="Proteomes" id="UP000769157">
    <property type="component" value="Unassembled WGS sequence"/>
</dbReference>
<sequence>MSVSLDSSDLRHVSVPFLQLLIVLQFVSKSRGLWSSTLVGLGTPDTNVSLIRSRENVLAIHRELGDKHMLHPFGVVNVSGMSLSVSINSDGLVIRSSDNFLTSWGKINVHDGGNMVLVNINRSRHLSHIP</sequence>
<name>A0A9P8T5G9_9ASCO</name>
<reference evidence="1" key="2">
    <citation type="submission" date="2021-01" db="EMBL/GenBank/DDBJ databases">
        <authorList>
            <person name="Schikora-Tamarit M.A."/>
        </authorList>
    </citation>
    <scope>NUCLEOTIDE SEQUENCE</scope>
    <source>
        <strain evidence="1">CBS6075</strain>
    </source>
</reference>
<reference evidence="1" key="1">
    <citation type="journal article" date="2021" name="Open Biol.">
        <title>Shared evolutionary footprints suggest mitochondrial oxidative damage underlies multiple complex I losses in fungi.</title>
        <authorList>
            <person name="Schikora-Tamarit M.A."/>
            <person name="Marcet-Houben M."/>
            <person name="Nosek J."/>
            <person name="Gabaldon T."/>
        </authorList>
    </citation>
    <scope>NUCLEOTIDE SEQUENCE</scope>
    <source>
        <strain evidence="1">CBS6075</strain>
    </source>
</reference>
<organism evidence="1 2">
    <name type="scientific">Ogataea philodendri</name>
    <dbReference type="NCBI Taxonomy" id="1378263"/>
    <lineage>
        <taxon>Eukaryota</taxon>
        <taxon>Fungi</taxon>
        <taxon>Dikarya</taxon>
        <taxon>Ascomycota</taxon>
        <taxon>Saccharomycotina</taxon>
        <taxon>Pichiomycetes</taxon>
        <taxon>Pichiales</taxon>
        <taxon>Pichiaceae</taxon>
        <taxon>Ogataea</taxon>
    </lineage>
</organism>
<dbReference type="EMBL" id="JAEUBE010000295">
    <property type="protein sequence ID" value="KAH3666274.1"/>
    <property type="molecule type" value="Genomic_DNA"/>
</dbReference>
<dbReference type="RefSeq" id="XP_046061478.1">
    <property type="nucleotide sequence ID" value="XM_046205544.1"/>
</dbReference>
<proteinExistence type="predicted"/>